<accession>A0A9N9MI11</accession>
<dbReference type="Gene3D" id="6.10.140.1350">
    <property type="match status" value="1"/>
</dbReference>
<dbReference type="GO" id="GO:0008139">
    <property type="term" value="F:nuclear localization sequence binding"/>
    <property type="evidence" value="ECO:0007669"/>
    <property type="project" value="InterPro"/>
</dbReference>
<dbReference type="GO" id="GO:0015031">
    <property type="term" value="P:protein transport"/>
    <property type="evidence" value="ECO:0007669"/>
    <property type="project" value="UniProtKB-KW"/>
</dbReference>
<feature type="region of interest" description="Disordered" evidence="8">
    <location>
        <begin position="441"/>
        <end position="460"/>
    </location>
</feature>
<name>A0A9N9MI11_9CUCU</name>
<dbReference type="AlphaFoldDB" id="A0A9N9MI11"/>
<evidence type="ECO:0000313" key="9">
    <source>
        <dbReference type="EMBL" id="CAG9762585.1"/>
    </source>
</evidence>
<evidence type="ECO:0000313" key="10">
    <source>
        <dbReference type="Proteomes" id="UP001152799"/>
    </source>
</evidence>
<proteinExistence type="predicted"/>
<keyword evidence="5" id="KW-0811">Translocation</keyword>
<evidence type="ECO:0000256" key="4">
    <source>
        <dbReference type="ARBA" id="ARBA00022927"/>
    </source>
</evidence>
<feature type="compositionally biased region" description="Polar residues" evidence="8">
    <location>
        <begin position="493"/>
        <end position="509"/>
    </location>
</feature>
<reference evidence="9" key="1">
    <citation type="submission" date="2022-01" db="EMBL/GenBank/DDBJ databases">
        <authorList>
            <person name="King R."/>
        </authorList>
    </citation>
    <scope>NUCLEOTIDE SEQUENCE</scope>
</reference>
<dbReference type="Pfam" id="PF15967">
    <property type="entry name" value="Nucleoporin_FG2"/>
    <property type="match status" value="1"/>
</dbReference>
<dbReference type="PANTHER" id="PTHR13437">
    <property type="entry name" value="NUCLEOPORIN P58/P45 NUCLEOPORIN-LIKE PROTEIN 1"/>
    <property type="match status" value="1"/>
</dbReference>
<organism evidence="9 10">
    <name type="scientific">Ceutorhynchus assimilis</name>
    <name type="common">cabbage seed weevil</name>
    <dbReference type="NCBI Taxonomy" id="467358"/>
    <lineage>
        <taxon>Eukaryota</taxon>
        <taxon>Metazoa</taxon>
        <taxon>Ecdysozoa</taxon>
        <taxon>Arthropoda</taxon>
        <taxon>Hexapoda</taxon>
        <taxon>Insecta</taxon>
        <taxon>Pterygota</taxon>
        <taxon>Neoptera</taxon>
        <taxon>Endopterygota</taxon>
        <taxon>Coleoptera</taxon>
        <taxon>Polyphaga</taxon>
        <taxon>Cucujiformia</taxon>
        <taxon>Curculionidae</taxon>
        <taxon>Ceutorhynchinae</taxon>
        <taxon>Ceutorhynchus</taxon>
    </lineage>
</organism>
<keyword evidence="7" id="KW-0539">Nucleus</keyword>
<evidence type="ECO:0008006" key="11">
    <source>
        <dbReference type="Google" id="ProtNLM"/>
    </source>
</evidence>
<evidence type="ECO:0000256" key="2">
    <source>
        <dbReference type="ARBA" id="ARBA00022448"/>
    </source>
</evidence>
<dbReference type="OrthoDB" id="2538017at2759"/>
<dbReference type="GO" id="GO:0017056">
    <property type="term" value="F:structural constituent of nuclear pore"/>
    <property type="evidence" value="ECO:0007669"/>
    <property type="project" value="InterPro"/>
</dbReference>
<dbReference type="GO" id="GO:0005643">
    <property type="term" value="C:nuclear pore"/>
    <property type="evidence" value="ECO:0007669"/>
    <property type="project" value="UniProtKB-SubCell"/>
</dbReference>
<keyword evidence="3" id="KW-0509">mRNA transport</keyword>
<evidence type="ECO:0000256" key="7">
    <source>
        <dbReference type="ARBA" id="ARBA00023242"/>
    </source>
</evidence>
<dbReference type="Proteomes" id="UP001152799">
    <property type="component" value="Chromosome 11"/>
</dbReference>
<keyword evidence="2" id="KW-0813">Transport</keyword>
<dbReference type="EMBL" id="OU892287">
    <property type="protein sequence ID" value="CAG9762585.1"/>
    <property type="molecule type" value="Genomic_DNA"/>
</dbReference>
<dbReference type="GO" id="GO:0051028">
    <property type="term" value="P:mRNA transport"/>
    <property type="evidence" value="ECO:0007669"/>
    <property type="project" value="UniProtKB-KW"/>
</dbReference>
<dbReference type="InterPro" id="IPR024882">
    <property type="entry name" value="NUP58/p45/49"/>
</dbReference>
<comment type="subcellular location">
    <subcellularLocation>
        <location evidence="1">Nucleus</location>
        <location evidence="1">Nuclear pore complex</location>
    </subcellularLocation>
</comment>
<evidence type="ECO:0000256" key="3">
    <source>
        <dbReference type="ARBA" id="ARBA00022816"/>
    </source>
</evidence>
<keyword evidence="6" id="KW-0906">Nuclear pore complex</keyword>
<sequence>MATNFSFGAPTTAPPAFGSTTLSFGGSTNQPAGLSFGTSPAPAAQATPSLFGAPAAAPAQAPPSLFGSAAPATGLFGAAPAAAPTLSFNPTNPPAFGVATTSTGFGIGAPTSSAAPALAYATVPGLGTSITTTAPPPTFELSLPTSAAPAPTSAAPNLSFGFGGLGGATSTSIGLTSTTQASVAGVGLGGINSFAPAKNAVTTQKEIPPKGQTLPNEILQTVEEFKNTLKYQKLCSSDIARCSTRDYRKNEQGIDLLISQLNDIEKQLQKDKLATEKLKYHTANIARFVEIAQMTHDTPPGLQYDNTAPIEVFLNFTDQFEKDMQNIKSQIEAVDRYVRNHKNPDSLTPQDLSEGMKRLQDAFVALAGQLHAVHSQVESQKEIYLNMRKHVLQDTSNPFDKIGTAKMFYDAQNAFTHSLPKIATGPTPFNNMALQAVTLGVSPQPQNNPPPAYPGTSSNATTGFGVSGFGPLGATQHSNATLFGTSNVGQPPSFGQSFYNSSFQLQKPPSGNKRGKM</sequence>
<feature type="region of interest" description="Disordered" evidence="8">
    <location>
        <begin position="493"/>
        <end position="517"/>
    </location>
</feature>
<gene>
    <name evidence="9" type="ORF">CEUTPL_LOCUS3260</name>
</gene>
<keyword evidence="10" id="KW-1185">Reference proteome</keyword>
<dbReference type="PANTHER" id="PTHR13437:SF2">
    <property type="entry name" value="NUCLEOPORIN P58_P45"/>
    <property type="match status" value="1"/>
</dbReference>
<evidence type="ECO:0000256" key="6">
    <source>
        <dbReference type="ARBA" id="ARBA00023132"/>
    </source>
</evidence>
<protein>
    <recommendedName>
        <fullName evidence="11">Nucleoporin p58/p45</fullName>
    </recommendedName>
</protein>
<evidence type="ECO:0000256" key="5">
    <source>
        <dbReference type="ARBA" id="ARBA00023010"/>
    </source>
</evidence>
<evidence type="ECO:0000256" key="1">
    <source>
        <dbReference type="ARBA" id="ARBA00004567"/>
    </source>
</evidence>
<evidence type="ECO:0000256" key="8">
    <source>
        <dbReference type="SAM" id="MobiDB-lite"/>
    </source>
</evidence>
<keyword evidence="4" id="KW-0653">Protein transport</keyword>